<evidence type="ECO:0000256" key="1">
    <source>
        <dbReference type="SAM" id="SignalP"/>
    </source>
</evidence>
<dbReference type="CDD" id="cd00198">
    <property type="entry name" value="vWFA"/>
    <property type="match status" value="1"/>
</dbReference>
<feature type="domain" description="VWFA" evidence="2">
    <location>
        <begin position="86"/>
        <end position="359"/>
    </location>
</feature>
<feature type="chain" id="PRO_5047250993" evidence="1">
    <location>
        <begin position="29"/>
        <end position="746"/>
    </location>
</feature>
<accession>A0ABS3GXM9</accession>
<dbReference type="InterPro" id="IPR051266">
    <property type="entry name" value="CLCR"/>
</dbReference>
<comment type="caution">
    <text evidence="3">The sequence shown here is derived from an EMBL/GenBank/DDBJ whole genome shotgun (WGS) entry which is preliminary data.</text>
</comment>
<keyword evidence="4" id="KW-1185">Reference proteome</keyword>
<dbReference type="Pfam" id="PF21426">
    <property type="entry name" value="GBS104-like_Ig"/>
    <property type="match status" value="1"/>
</dbReference>
<dbReference type="InterPro" id="IPR002035">
    <property type="entry name" value="VWF_A"/>
</dbReference>
<organism evidence="3 4">
    <name type="scientific">Candidatus Enterococcus ikei</name>
    <dbReference type="NCBI Taxonomy" id="2815326"/>
    <lineage>
        <taxon>Bacteria</taxon>
        <taxon>Bacillati</taxon>
        <taxon>Bacillota</taxon>
        <taxon>Bacilli</taxon>
        <taxon>Lactobacillales</taxon>
        <taxon>Enterococcaceae</taxon>
        <taxon>Enterococcus</taxon>
    </lineage>
</organism>
<dbReference type="PANTHER" id="PTHR10579">
    <property type="entry name" value="CALCIUM-ACTIVATED CHLORIDE CHANNEL REGULATOR"/>
    <property type="match status" value="1"/>
</dbReference>
<name>A0ABS3GXM9_9ENTE</name>
<dbReference type="SUPFAM" id="SSF53300">
    <property type="entry name" value="vWA-like"/>
    <property type="match status" value="1"/>
</dbReference>
<protein>
    <submittedName>
        <fullName evidence="3">VWA domain-containing protein</fullName>
    </submittedName>
</protein>
<reference evidence="3 4" key="1">
    <citation type="submission" date="2021-03" db="EMBL/GenBank/DDBJ databases">
        <title>Enterococcal diversity collection.</title>
        <authorList>
            <person name="Gilmore M.S."/>
            <person name="Schwartzman J."/>
            <person name="Van Tyne D."/>
            <person name="Martin M."/>
            <person name="Earl A.M."/>
            <person name="Manson A.L."/>
            <person name="Straub T."/>
            <person name="Salamzade R."/>
            <person name="Saavedra J."/>
            <person name="Lebreton F."/>
            <person name="Prichula J."/>
            <person name="Schaufler K."/>
            <person name="Gaca A."/>
            <person name="Sgardioli B."/>
            <person name="Wagenaar J."/>
            <person name="Strong T."/>
        </authorList>
    </citation>
    <scope>NUCLEOTIDE SEQUENCE [LARGE SCALE GENOMIC DNA]</scope>
    <source>
        <strain evidence="3 4">DIV0869a</strain>
    </source>
</reference>
<feature type="signal peptide" evidence="1">
    <location>
        <begin position="1"/>
        <end position="28"/>
    </location>
</feature>
<dbReference type="RefSeq" id="WP_207112080.1">
    <property type="nucleotide sequence ID" value="NZ_JAFLWD010000013.1"/>
</dbReference>
<keyword evidence="1" id="KW-0732">Signal</keyword>
<dbReference type="EMBL" id="JAFLWD010000013">
    <property type="protein sequence ID" value="MBO0440002.1"/>
    <property type="molecule type" value="Genomic_DNA"/>
</dbReference>
<dbReference type="PANTHER" id="PTHR10579:SF43">
    <property type="entry name" value="ZINC FINGER (C3HC4-TYPE RING FINGER) FAMILY PROTEIN"/>
    <property type="match status" value="1"/>
</dbReference>
<evidence type="ECO:0000313" key="3">
    <source>
        <dbReference type="EMBL" id="MBO0440002.1"/>
    </source>
</evidence>
<dbReference type="Pfam" id="PF13519">
    <property type="entry name" value="VWA_2"/>
    <property type="match status" value="1"/>
</dbReference>
<dbReference type="PROSITE" id="PS50234">
    <property type="entry name" value="VWFA"/>
    <property type="match status" value="1"/>
</dbReference>
<dbReference type="InterPro" id="IPR049319">
    <property type="entry name" value="GBS104-like_Ig"/>
</dbReference>
<proteinExistence type="predicted"/>
<dbReference type="InterPro" id="IPR036465">
    <property type="entry name" value="vWFA_dom_sf"/>
</dbReference>
<evidence type="ECO:0000313" key="4">
    <source>
        <dbReference type="Proteomes" id="UP000664632"/>
    </source>
</evidence>
<gene>
    <name evidence="3" type="ORF">JZO69_06490</name>
</gene>
<sequence>MRKKQKRQVYFLKWLIFLCCLFSSGYLAQSLLLDTNAPIKAAKKTDIQPGQVKLNKTAKPVPGMVNQWDITLRIEGRNQFPPPPSDIILVIDTSGSMNQNNRMPKAKSAAEKFINTILREGYNNRIALVTYSNEVTNFNFNDSGWSGKFVDSKHKGLLIDAIRGLKAEGGTFTQAAIKSAADTIKSATGKNRSIVLISDGVPTFSYVPASPYNQFEYMEKYPHSVDEYTYYETTKNIPEFDYTKPYGRGADGQYRYNASSPPYGPAPSGSKIRMAANHANSAIAEATIRKKELRETDKTPLITTFYTIGVDLDLEANTEDDSVAVGNQTLKEIASSEDKCFSATSDNLEDILKGIAGELVGAIKTASVTDPMGTGFTINGVVTVTQGSSKLKEVGSKTSINWNVGALKTPVSTDPDEDVMYAEMTYRVDAGNNVLNTGIIDANGLAATNGRTLIIYKDYAEQVKITDFPIPKVKPIIVSLQKKLLDENGSESSNKTETFDFKYGDDPYTSKDSFSLSPNEVVKTVHPWKADQNYFVEELLKESQKYETEIDINGQKQSAAKKLFKFTSPVESYAHQQIIVTNRSIAEQKKVFLNIRQSVVQPNEDLVIPSKGYYKSTIGDTKQRVNIVSGSTTKNTSNEVGQELFTKYEIILKKGQNQVEINDLIPEYYRIFGYIVTTTDTNLNLIHLSSNMADLVKTNKVSLNYQNNNEYWLTMFITPDLGTDHNGTQESTPRPYSWSYKENKFG</sequence>
<dbReference type="Proteomes" id="UP000664632">
    <property type="component" value="Unassembled WGS sequence"/>
</dbReference>
<evidence type="ECO:0000259" key="2">
    <source>
        <dbReference type="PROSITE" id="PS50234"/>
    </source>
</evidence>
<dbReference type="Gene3D" id="3.40.50.410">
    <property type="entry name" value="von Willebrand factor, type A domain"/>
    <property type="match status" value="1"/>
</dbReference>
<dbReference type="SMART" id="SM00327">
    <property type="entry name" value="VWA"/>
    <property type="match status" value="1"/>
</dbReference>